<dbReference type="Pfam" id="PF09957">
    <property type="entry name" value="VapB_antitoxin"/>
    <property type="match status" value="1"/>
</dbReference>
<dbReference type="Proteomes" id="UP000542813">
    <property type="component" value="Unassembled WGS sequence"/>
</dbReference>
<name>A0A7W9GNT3_9ACTN</name>
<protein>
    <submittedName>
        <fullName evidence="1">Arc/MetJ family transcription regulator</fullName>
    </submittedName>
</protein>
<keyword evidence="2" id="KW-1185">Reference proteome</keyword>
<comment type="caution">
    <text evidence="1">The sequence shown here is derived from an EMBL/GenBank/DDBJ whole genome shotgun (WGS) entry which is preliminary data.</text>
</comment>
<dbReference type="EMBL" id="JACHMM010000001">
    <property type="protein sequence ID" value="MBB5787102.1"/>
    <property type="molecule type" value="Genomic_DNA"/>
</dbReference>
<evidence type="ECO:0000313" key="1">
    <source>
        <dbReference type="EMBL" id="MBB5787102.1"/>
    </source>
</evidence>
<proteinExistence type="predicted"/>
<reference evidence="1 2" key="1">
    <citation type="submission" date="2020-08" db="EMBL/GenBank/DDBJ databases">
        <title>Sequencing the genomes of 1000 actinobacteria strains.</title>
        <authorList>
            <person name="Klenk H.-P."/>
        </authorList>
    </citation>
    <scope>NUCLEOTIDE SEQUENCE [LARGE SCALE GENOMIC DNA]</scope>
    <source>
        <strain evidence="1 2">DSM 102122</strain>
    </source>
</reference>
<evidence type="ECO:0000313" key="2">
    <source>
        <dbReference type="Proteomes" id="UP000542813"/>
    </source>
</evidence>
<accession>A0A7W9GNT3</accession>
<sequence length="66" mass="7775">MPVTRILLDQDLVAEVHRRSGVASAEHAVTIALREYVTRRRRIALDQFAVLAADWDYVRWERRRAE</sequence>
<gene>
    <name evidence="1" type="ORF">HD601_001677</name>
</gene>
<dbReference type="RefSeq" id="WP_184820950.1">
    <property type="nucleotide sequence ID" value="NZ_JACHMM010000001.1"/>
</dbReference>
<dbReference type="AlphaFoldDB" id="A0A7W9GNT3"/>
<dbReference type="InterPro" id="IPR019239">
    <property type="entry name" value="VapB_antitoxin"/>
</dbReference>
<organism evidence="1 2">
    <name type="scientific">Jiangella mangrovi</name>
    <dbReference type="NCBI Taxonomy" id="1524084"/>
    <lineage>
        <taxon>Bacteria</taxon>
        <taxon>Bacillati</taxon>
        <taxon>Actinomycetota</taxon>
        <taxon>Actinomycetes</taxon>
        <taxon>Jiangellales</taxon>
        <taxon>Jiangellaceae</taxon>
        <taxon>Jiangella</taxon>
    </lineage>
</organism>